<organism evidence="1 2">
    <name type="scientific">Novosphingobium anseongense</name>
    <dbReference type="NCBI Taxonomy" id="3133436"/>
    <lineage>
        <taxon>Bacteria</taxon>
        <taxon>Pseudomonadati</taxon>
        <taxon>Pseudomonadota</taxon>
        <taxon>Alphaproteobacteria</taxon>
        <taxon>Sphingomonadales</taxon>
        <taxon>Sphingomonadaceae</taxon>
        <taxon>Novosphingobium</taxon>
    </lineage>
</organism>
<dbReference type="RefSeq" id="WP_339588809.1">
    <property type="nucleotide sequence ID" value="NZ_JBBHJZ010000004.1"/>
</dbReference>
<accession>A0ABU8S1Q2</accession>
<protein>
    <submittedName>
        <fullName evidence="1">Uncharacterized protein</fullName>
    </submittedName>
</protein>
<gene>
    <name evidence="1" type="ORF">WG901_19630</name>
</gene>
<evidence type="ECO:0000313" key="2">
    <source>
        <dbReference type="Proteomes" id="UP001361239"/>
    </source>
</evidence>
<sequence>MLSAGLLLASASSERAAQASPSPEVSHQAAGGVQNEVFRNGEAGFVVTEIAYALGPDGKDGACPAGMSGGVRGLIEALAKTPAGQRGADENQQTYERRMSMAVQTKPDGQNICLNPQGAPADPGWRMVSGRVKVDGFDLDAREPGASRSRTVETCSHEEFQGSQGERGVDNQWYRVVGCTTGFQSSGQANGWQTEMYTGSWGILMTLKGVDDLRNDPEVQIGFYANADPIELSAARTALPFATYAATQDERYRATTRGRIVDGVLMIDPVDLRFHNIVNSMTDDRVLRAARVRFKFAPDGGITGLLAGYTPVENMYDLQYGARHSRNAKGELAPERLRLGTSVGRAAVLGHTCNGAHQALYQAADGDRDPKTGRCTSISTQYKIRFAPAFVVDARTQSVNAPLALK</sequence>
<evidence type="ECO:0000313" key="1">
    <source>
        <dbReference type="EMBL" id="MEJ5978874.1"/>
    </source>
</evidence>
<reference evidence="1 2" key="1">
    <citation type="submission" date="2024-03" db="EMBL/GenBank/DDBJ databases">
        <authorList>
            <person name="Jo J.-H."/>
        </authorList>
    </citation>
    <scope>NUCLEOTIDE SEQUENCE [LARGE SCALE GENOMIC DNA]</scope>
    <source>
        <strain evidence="1 2">PS1R-30</strain>
    </source>
</reference>
<keyword evidence="2" id="KW-1185">Reference proteome</keyword>
<name>A0ABU8S1Q2_9SPHN</name>
<dbReference type="Proteomes" id="UP001361239">
    <property type="component" value="Unassembled WGS sequence"/>
</dbReference>
<dbReference type="EMBL" id="JBBHJZ010000004">
    <property type="protein sequence ID" value="MEJ5978874.1"/>
    <property type="molecule type" value="Genomic_DNA"/>
</dbReference>
<comment type="caution">
    <text evidence="1">The sequence shown here is derived from an EMBL/GenBank/DDBJ whole genome shotgun (WGS) entry which is preliminary data.</text>
</comment>
<proteinExistence type="predicted"/>